<feature type="compositionally biased region" description="Low complexity" evidence="7">
    <location>
        <begin position="1530"/>
        <end position="1564"/>
    </location>
</feature>
<keyword evidence="3" id="KW-0677">Repeat</keyword>
<dbReference type="CDD" id="cd19941">
    <property type="entry name" value="TIL"/>
    <property type="match status" value="2"/>
</dbReference>
<feature type="compositionally biased region" description="Low complexity" evidence="7">
    <location>
        <begin position="1481"/>
        <end position="1522"/>
    </location>
</feature>
<feature type="compositionally biased region" description="Low complexity" evidence="7">
    <location>
        <begin position="1627"/>
        <end position="1668"/>
    </location>
</feature>
<evidence type="ECO:0000313" key="11">
    <source>
        <dbReference type="RefSeq" id="XP_017662035.1"/>
    </source>
</evidence>
<evidence type="ECO:0000313" key="10">
    <source>
        <dbReference type="Proteomes" id="UP000504624"/>
    </source>
</evidence>
<feature type="domain" description="VWFD" evidence="9">
    <location>
        <begin position="365"/>
        <end position="549"/>
    </location>
</feature>
<dbReference type="InterPro" id="IPR002919">
    <property type="entry name" value="TIL_dom"/>
</dbReference>
<evidence type="ECO:0000259" key="9">
    <source>
        <dbReference type="PROSITE" id="PS51233"/>
    </source>
</evidence>
<name>A0A6J0GJI6_9PASS</name>
<dbReference type="Pfam" id="PF01826">
    <property type="entry name" value="TIL"/>
    <property type="match status" value="2"/>
</dbReference>
<feature type="region of interest" description="Disordered" evidence="7">
    <location>
        <begin position="1167"/>
        <end position="1239"/>
    </location>
</feature>
<comment type="caution">
    <text evidence="6">Lacks conserved residue(s) required for the propagation of feature annotation.</text>
</comment>
<dbReference type="Gene3D" id="2.10.25.10">
    <property type="entry name" value="Laminin"/>
    <property type="match status" value="2"/>
</dbReference>
<dbReference type="Proteomes" id="UP000504624">
    <property type="component" value="Unplaced"/>
</dbReference>
<dbReference type="CTD" id="4588"/>
<sequence>MEEEYFLPTVLSKDSCSTWGGGHFSTFDKYQYDFTGTCNYIFATVCDETSPDFNIQFRRGMDKKIARIIIELGPSVVIVEKGSISVRSVGIIKLPYTSNGIQIAPYGHNIRLVAKLMEMELVVMWNNDDYLMVLAEKKYMGKVCGMCGNYDGYELNEFVREGKLLDTYKFAALQKMDDPSEICLSEEIPISTVPHKKYAMICSQLLNLVSPTCSVPKDGFVIRCQLDMQDCSEPGQNSCACSTLSEYSRQCAMSHQMVFNWRTENFCSVGKCSANQIYEECGSPCIKTCSNPEYSCSSHCTYGCFCPEGTVLDDISKNRTCVHISQCPCTLNGKPYAPGETMTATCRTCKCMMGQWDCKDLPCPGRCSLEGGSFVTTFDSRSYRFHGVCTYILMKSASLPHNGTLMAVYEKTGYSHSETSLSAVIYLSTKDKIVISQNDLLTDDDELKRLPYRSGDITVFRQSSMYIQMHTTFGLELVVQTSPVFQAHVKAGSQFKGRTLGLCGNYNGDTTDDFMTSMDITEGTASLFVDSWRAGNCHPALERETDPCALSQLNKISAETHCSVLTKKGTVFEKCHAVVNPIPFYKRCVYQACNYEETFPHICSALGSYARACSSMGLILENWRGSMDNCTITCTGNQTFSYNAQACDRTCLSLSNRALECHPTDIPVEGCQCPTGLYLNHKNECVRKSHCPCYLEDRKYILPDQSTITGGITCTCTKGKWKCVRKSRCSSTCNLYGEGHITTFDGQRFVFDGNCEYILATDGCSINRPVSSFKIVTENVICGISGVTCSRSISIYLGNLTIILRDETFTISGENPSVQYHVKKNALHLMFDIIIPGKYNMTLIWNKHMNFFIKISRGTEETICGLCGNYNGNMKDDFETRSKYVASNELEFVNSWKENPLCGDVYFVVDPCSKNPYRKAWAEKTCSVINGEVFSACHNKVNRMPYYEACVRDSCGCDTGGDCECMCDAIAVYAMACLEKGICIDWRTPEFCPVYCEYYNSHKRTGVDSAYSSDYNDDKCTWHYRPCNCPNQNYKYVNIEGCYNCSHDEYFDHEENRCMPCGEESTSTTLETSSPSPVTTVQPKVTGSSAASTLPTVPSASATAVSTEITNPTITAKTTVPRTSPIQPFVTTKSTTEHTTSISTTLNMTTTITTPSITTTTKRTMTTIPRSTPTASSTAASTETEQVRFTSPSFKTTIKKEMTTSSLPTQTPSQTITFSEPKLTTAGSEETQTTTLHQPEVVTHIRTLTQPVQHLVSQTQTTPATSTSSTSVPRETSPATSPGVPLARTSPSPISLPATSASSASSLSSTGSSTWLGTSHPAFTHKKSTEPHTEQPLTTQKTTAATSISSTSKTSVSTETSPPSSTELPLTTTSANPSSPPAPSSPLSTRLPSAPTSTVSSTAAPSTSPRPTPTTLRPKPSSPMTTAPQESLAAESSAPTTAKTSTVPSPAPSPSSTVSSTLLSSSQPAFTHKKSTVPHIEPTLTTQKTTAATSISSTSKTSVSTETSPPSSTELSLTSANPSSPPAPSSPLSTRLPSAPTSTVYSTAAPSTSPRPTPTTLRPKPSFPMTSTPQESPAAESSAPTTAKTSTVPSPAPSPSSTVSSTMLSSTQPAFTHKKSTVPHIEPTLTTQKTTAATSISSTSKTSVSTETSPPSSTELPLTTTSPNPSSPPAPSSPLSTRLPSAPTSTVYSTAAPSTSPRPTPTTLRPKPSSPVTSAPQESLAAESSAPTTAKTSTVPSPAPSATSTVSSTLLSSSQPAFTHKMSTVPHIEPPLTTQKTTATTSISSTSKTSVSTETSPPSSTELPLATTSPNPSSPPAPSSPLSTRLPSTASSTFSSLSATVSTMPTPTPLTTSTFRSSGSTPYSSFQNTTLPPYGKTSSLAVPTSISAKSTPVLVPTVLSTTMTFAPLVITTASTESAERSTLRTTTLTTARTTSSPSFTSRLSTSLSSIVPSTVPHDPCREVEYEENITYKGCSANVTLSRCEGSCPSSTKLNVENMMVITACGCCRPLQLLKKEFQLPCPDPDDPGKRLTTVITVFSGCVCNFDSCIH</sequence>
<feature type="compositionally biased region" description="Low complexity" evidence="7">
    <location>
        <begin position="1167"/>
        <end position="1184"/>
    </location>
</feature>
<dbReference type="SMART" id="SM00215">
    <property type="entry name" value="VWC_out"/>
    <property type="match status" value="1"/>
</dbReference>
<comment type="subcellular location">
    <subcellularLocation>
        <location evidence="1">Secreted</location>
    </subcellularLocation>
</comment>
<dbReference type="InterPro" id="IPR036084">
    <property type="entry name" value="Ser_inhib-like_sf"/>
</dbReference>
<dbReference type="SMART" id="SM00832">
    <property type="entry name" value="C8"/>
    <property type="match status" value="3"/>
</dbReference>
<evidence type="ECO:0000256" key="1">
    <source>
        <dbReference type="ARBA" id="ARBA00004613"/>
    </source>
</evidence>
<organism evidence="10 11">
    <name type="scientific">Lepidothrix coronata</name>
    <name type="common">blue-crowned manakin</name>
    <dbReference type="NCBI Taxonomy" id="321398"/>
    <lineage>
        <taxon>Eukaryota</taxon>
        <taxon>Metazoa</taxon>
        <taxon>Chordata</taxon>
        <taxon>Craniata</taxon>
        <taxon>Vertebrata</taxon>
        <taxon>Euteleostomi</taxon>
        <taxon>Archelosauria</taxon>
        <taxon>Archosauria</taxon>
        <taxon>Dinosauria</taxon>
        <taxon>Saurischia</taxon>
        <taxon>Theropoda</taxon>
        <taxon>Coelurosauria</taxon>
        <taxon>Aves</taxon>
        <taxon>Neognathae</taxon>
        <taxon>Neoaves</taxon>
        <taxon>Telluraves</taxon>
        <taxon>Australaves</taxon>
        <taxon>Passeriformes</taxon>
        <taxon>Pipridae</taxon>
        <taxon>Lepidothrix</taxon>
    </lineage>
</organism>
<keyword evidence="4" id="KW-1015">Disulfide bond</keyword>
<keyword evidence="10" id="KW-1185">Reference proteome</keyword>
<dbReference type="Pfam" id="PF08742">
    <property type="entry name" value="C8"/>
    <property type="match status" value="3"/>
</dbReference>
<dbReference type="InterPro" id="IPR006207">
    <property type="entry name" value="Cys_knot_C"/>
</dbReference>
<feature type="compositionally biased region" description="Low complexity" evidence="7">
    <location>
        <begin position="1774"/>
        <end position="1815"/>
    </location>
</feature>
<feature type="compositionally biased region" description="Low complexity" evidence="7">
    <location>
        <begin position="1571"/>
        <end position="1611"/>
    </location>
</feature>
<feature type="domain" description="CTCK" evidence="8">
    <location>
        <begin position="1964"/>
        <end position="2053"/>
    </location>
</feature>
<dbReference type="OrthoDB" id="160294at2759"/>
<dbReference type="RefSeq" id="XP_017662035.1">
    <property type="nucleotide sequence ID" value="XM_017806546.1"/>
</dbReference>
<dbReference type="PANTHER" id="PTHR11339:SF264">
    <property type="entry name" value="MUCIN-6"/>
    <property type="match status" value="1"/>
</dbReference>
<feature type="compositionally biased region" description="Polar residues" evidence="7">
    <location>
        <begin position="1863"/>
        <end position="1882"/>
    </location>
</feature>
<accession>A0A6J0GJI6</accession>
<dbReference type="PROSITE" id="PS01225">
    <property type="entry name" value="CTCK_2"/>
    <property type="match status" value="1"/>
</dbReference>
<evidence type="ECO:0000256" key="5">
    <source>
        <dbReference type="ARBA" id="ARBA00023180"/>
    </source>
</evidence>
<feature type="region of interest" description="Disordered" evidence="7">
    <location>
        <begin position="1768"/>
        <end position="1882"/>
    </location>
</feature>
<dbReference type="InterPro" id="IPR050780">
    <property type="entry name" value="Mucin_vWF_Thrombospondin_sf"/>
</dbReference>
<feature type="compositionally biased region" description="Low complexity" evidence="7">
    <location>
        <begin position="1385"/>
        <end position="1423"/>
    </location>
</feature>
<dbReference type="GeneID" id="108493288"/>
<keyword evidence="2" id="KW-0964">Secreted</keyword>
<feature type="compositionally biased region" description="Polar residues" evidence="7">
    <location>
        <begin position="1187"/>
        <end position="1196"/>
    </location>
</feature>
<dbReference type="InterPro" id="IPR001846">
    <property type="entry name" value="VWF_type-D"/>
</dbReference>
<feature type="domain" description="VWFD" evidence="9">
    <location>
        <begin position="731"/>
        <end position="903"/>
    </location>
</feature>
<keyword evidence="5" id="KW-0325">Glycoprotein</keyword>
<dbReference type="GO" id="GO:0031012">
    <property type="term" value="C:extracellular matrix"/>
    <property type="evidence" value="ECO:0007669"/>
    <property type="project" value="TreeGrafter"/>
</dbReference>
<feature type="compositionally biased region" description="Low complexity" evidence="7">
    <location>
        <begin position="1725"/>
        <end position="1756"/>
    </location>
</feature>
<evidence type="ECO:0000256" key="2">
    <source>
        <dbReference type="ARBA" id="ARBA00022525"/>
    </source>
</evidence>
<gene>
    <name evidence="11" type="primary">MUC6</name>
</gene>
<feature type="compositionally biased region" description="Low complexity" evidence="7">
    <location>
        <begin position="1677"/>
        <end position="1715"/>
    </location>
</feature>
<feature type="region of interest" description="Disordered" evidence="7">
    <location>
        <begin position="1254"/>
        <end position="1756"/>
    </location>
</feature>
<dbReference type="InterPro" id="IPR014853">
    <property type="entry name" value="VWF/SSPO/ZAN-like_Cys-rich_dom"/>
</dbReference>
<dbReference type="FunFam" id="2.10.25.10:FF:000153">
    <property type="entry name" value="MUC5B isoform 1"/>
    <property type="match status" value="2"/>
</dbReference>
<proteinExistence type="predicted"/>
<dbReference type="PROSITE" id="PS51233">
    <property type="entry name" value="VWFD"/>
    <property type="match status" value="3"/>
</dbReference>
<dbReference type="InterPro" id="IPR001007">
    <property type="entry name" value="VWF_dom"/>
</dbReference>
<evidence type="ECO:0000256" key="6">
    <source>
        <dbReference type="PROSITE-ProRule" id="PRU00039"/>
    </source>
</evidence>
<feature type="compositionally biased region" description="Low complexity" evidence="7">
    <location>
        <begin position="1067"/>
        <end position="1086"/>
    </location>
</feature>
<feature type="domain" description="VWFD" evidence="9">
    <location>
        <begin position="14"/>
        <end position="184"/>
    </location>
</feature>
<feature type="compositionally biased region" description="Low complexity" evidence="7">
    <location>
        <begin position="1224"/>
        <end position="1235"/>
    </location>
</feature>
<dbReference type="PANTHER" id="PTHR11339">
    <property type="entry name" value="EXTRACELLULAR MATRIX GLYCOPROTEIN RELATED"/>
    <property type="match status" value="1"/>
</dbReference>
<evidence type="ECO:0000259" key="8">
    <source>
        <dbReference type="PROSITE" id="PS01225"/>
    </source>
</evidence>
<protein>
    <submittedName>
        <fullName evidence="11">Mucin-6</fullName>
    </submittedName>
</protein>
<feature type="compositionally biased region" description="Low complexity" evidence="7">
    <location>
        <begin position="1256"/>
        <end position="1273"/>
    </location>
</feature>
<feature type="compositionally biased region" description="Low complexity" evidence="7">
    <location>
        <begin position="1824"/>
        <end position="1862"/>
    </location>
</feature>
<feature type="compositionally biased region" description="Low complexity" evidence="7">
    <location>
        <begin position="1337"/>
        <end position="1377"/>
    </location>
</feature>
<evidence type="ECO:0000256" key="3">
    <source>
        <dbReference type="ARBA" id="ARBA00022737"/>
    </source>
</evidence>
<feature type="compositionally biased region" description="Low complexity" evidence="7">
    <location>
        <begin position="1433"/>
        <end position="1469"/>
    </location>
</feature>
<evidence type="ECO:0000256" key="4">
    <source>
        <dbReference type="ARBA" id="ARBA00023157"/>
    </source>
</evidence>
<feature type="compositionally biased region" description="Low complexity" evidence="7">
    <location>
        <begin position="1203"/>
        <end position="1217"/>
    </location>
</feature>
<dbReference type="GO" id="GO:0005615">
    <property type="term" value="C:extracellular space"/>
    <property type="evidence" value="ECO:0007669"/>
    <property type="project" value="TreeGrafter"/>
</dbReference>
<feature type="region of interest" description="Disordered" evidence="7">
    <location>
        <begin position="1067"/>
        <end position="1095"/>
    </location>
</feature>
<reference evidence="11" key="1">
    <citation type="submission" date="2025-08" db="UniProtKB">
        <authorList>
            <consortium name="RefSeq"/>
        </authorList>
    </citation>
    <scope>IDENTIFICATION</scope>
</reference>
<dbReference type="SUPFAM" id="SSF57567">
    <property type="entry name" value="Serine protease inhibitors"/>
    <property type="match status" value="2"/>
</dbReference>
<evidence type="ECO:0000256" key="7">
    <source>
        <dbReference type="SAM" id="MobiDB-lite"/>
    </source>
</evidence>
<dbReference type="SMART" id="SM00216">
    <property type="entry name" value="VWD"/>
    <property type="match status" value="3"/>
</dbReference>
<dbReference type="Pfam" id="PF00094">
    <property type="entry name" value="VWD"/>
    <property type="match status" value="3"/>
</dbReference>
<feature type="compositionally biased region" description="Low complexity" evidence="7">
    <location>
        <begin position="1289"/>
        <end position="1319"/>
    </location>
</feature>